<feature type="transmembrane region" description="Helical" evidence="9">
    <location>
        <begin position="592"/>
        <end position="611"/>
    </location>
</feature>
<feature type="transmembrane region" description="Helical" evidence="9">
    <location>
        <begin position="488"/>
        <end position="508"/>
    </location>
</feature>
<feature type="transmembrane region" description="Helical" evidence="9">
    <location>
        <begin position="514"/>
        <end position="535"/>
    </location>
</feature>
<evidence type="ECO:0000256" key="5">
    <source>
        <dbReference type="ARBA" id="ARBA00022970"/>
    </source>
</evidence>
<feature type="transmembrane region" description="Helical" evidence="9">
    <location>
        <begin position="266"/>
        <end position="285"/>
    </location>
</feature>
<feature type="compositionally biased region" description="Low complexity" evidence="8">
    <location>
        <begin position="29"/>
        <end position="51"/>
    </location>
</feature>
<evidence type="ECO:0000256" key="9">
    <source>
        <dbReference type="SAM" id="Phobius"/>
    </source>
</evidence>
<evidence type="ECO:0000256" key="3">
    <source>
        <dbReference type="ARBA" id="ARBA00022448"/>
    </source>
</evidence>
<feature type="transmembrane region" description="Helical" evidence="9">
    <location>
        <begin position="185"/>
        <end position="202"/>
    </location>
</feature>
<dbReference type="EMBL" id="JABWAB010000003">
    <property type="protein sequence ID" value="KAF6057627.1"/>
    <property type="molecule type" value="Genomic_DNA"/>
</dbReference>
<dbReference type="PANTHER" id="PTHR43341">
    <property type="entry name" value="AMINO ACID PERMEASE"/>
    <property type="match status" value="1"/>
</dbReference>
<dbReference type="PANTHER" id="PTHR43341:SF1">
    <property type="entry name" value="GENERAL AMINO-ACID PERMEASE GAP1"/>
    <property type="match status" value="1"/>
</dbReference>
<dbReference type="GO" id="GO:0015171">
    <property type="term" value="F:amino acid transmembrane transporter activity"/>
    <property type="evidence" value="ECO:0007669"/>
    <property type="project" value="TreeGrafter"/>
</dbReference>
<comment type="similarity">
    <text evidence="2">Belongs to the amino acid-polyamine-organocation (APC) superfamily. YAT (TC 2.A.3.10) family.</text>
</comment>
<dbReference type="Gene3D" id="1.20.1740.10">
    <property type="entry name" value="Amino acid/polyamine transporter I"/>
    <property type="match status" value="1"/>
</dbReference>
<keyword evidence="3" id="KW-0813">Transport</keyword>
<dbReference type="InterPro" id="IPR050524">
    <property type="entry name" value="APC_YAT"/>
</dbReference>
<evidence type="ECO:0000313" key="13">
    <source>
        <dbReference type="Proteomes" id="UP000590412"/>
    </source>
</evidence>
<organism evidence="12 13">
    <name type="scientific">Candida parapsilosis</name>
    <name type="common">Yeast</name>
    <dbReference type="NCBI Taxonomy" id="5480"/>
    <lineage>
        <taxon>Eukaryota</taxon>
        <taxon>Fungi</taxon>
        <taxon>Dikarya</taxon>
        <taxon>Ascomycota</taxon>
        <taxon>Saccharomycotina</taxon>
        <taxon>Pichiomycetes</taxon>
        <taxon>Debaryomycetaceae</taxon>
        <taxon>Candida/Lodderomyces clade</taxon>
        <taxon>Candida</taxon>
    </lineage>
</organism>
<evidence type="ECO:0000256" key="8">
    <source>
        <dbReference type="SAM" id="MobiDB-lite"/>
    </source>
</evidence>
<evidence type="ECO:0000256" key="7">
    <source>
        <dbReference type="ARBA" id="ARBA00023136"/>
    </source>
</evidence>
<feature type="transmembrane region" description="Helical" evidence="9">
    <location>
        <begin position="440"/>
        <end position="467"/>
    </location>
</feature>
<evidence type="ECO:0000259" key="10">
    <source>
        <dbReference type="Pfam" id="PF00324"/>
    </source>
</evidence>
<feature type="transmembrane region" description="Helical" evidence="9">
    <location>
        <begin position="555"/>
        <end position="580"/>
    </location>
</feature>
<gene>
    <name evidence="11" type="ORF">FOB60_002179</name>
    <name evidence="12" type="ORF">FOB60_002182</name>
</gene>
<feature type="transmembrane region" description="Helical" evidence="9">
    <location>
        <begin position="157"/>
        <end position="173"/>
    </location>
</feature>
<evidence type="ECO:0000256" key="6">
    <source>
        <dbReference type="ARBA" id="ARBA00022989"/>
    </source>
</evidence>
<keyword evidence="6 9" id="KW-1133">Transmembrane helix</keyword>
<comment type="subcellular location">
    <subcellularLocation>
        <location evidence="1">Membrane</location>
        <topology evidence="1">Multi-pass membrane protein</topology>
    </subcellularLocation>
</comment>
<dbReference type="InterPro" id="IPR004841">
    <property type="entry name" value="AA-permease/SLC12A_dom"/>
</dbReference>
<keyword evidence="7 9" id="KW-0472">Membrane</keyword>
<dbReference type="Pfam" id="PF00324">
    <property type="entry name" value="AA_permease"/>
    <property type="match status" value="1"/>
</dbReference>
<reference evidence="12" key="1">
    <citation type="submission" date="2020-03" db="EMBL/GenBank/DDBJ databases">
        <title>FDA dAtabase for Regulatory Grade micrObial Sequences (FDA-ARGOS): Supporting development and validation of Infectious Disease Dx tests.</title>
        <authorList>
            <person name="Campos J."/>
            <person name="Goldberg B."/>
            <person name="Tallon L."/>
            <person name="Sadzewicz L."/>
            <person name="Vavikolanu K."/>
            <person name="Mehta A."/>
            <person name="Aluvathingal J."/>
            <person name="Nadendla S."/>
            <person name="Nandy P."/>
            <person name="Geyer C."/>
            <person name="Yan Y."/>
            <person name="Sichtig H."/>
        </authorList>
    </citation>
    <scope>NUCLEOTIDE SEQUENCE [LARGE SCALE GENOMIC DNA]</scope>
    <source>
        <strain evidence="12">FDAARGOS_652</strain>
    </source>
</reference>
<feature type="domain" description="Amino acid permease/ SLC12A" evidence="10">
    <location>
        <begin position="157"/>
        <end position="615"/>
    </location>
</feature>
<evidence type="ECO:0000256" key="1">
    <source>
        <dbReference type="ARBA" id="ARBA00004141"/>
    </source>
</evidence>
<dbReference type="Proteomes" id="UP000590412">
    <property type="component" value="Unassembled WGS sequence"/>
</dbReference>
<sequence>MSQYKSPMSQINEEELAAFDPYYTPRHPPSATLSPLSTTESSSASEQSSSRHSLHPKTLVFNFINSFRPFDYSTLPPVYLEHFRKLDERQERQGDVEYISSLQDNEANQFRSRKEERDGAHLHPAHPDFDYSTFSQLEKDAIITSMSPLSKRLRTRHLTWISLGASIGSGLFITSGSSLAHAGPLGLLLVWMFIGSFAFTTMASLSELATAFPVSGAFVTFPTLFIDKSVGFAIAWNYALQWLVTMPLQLVAAALSIQYWNNRLHPAIFVTIFYVVIVLINLFGVKGYGEIESFLSLLKVVAVVGFNICGIIIVAGGVPGQPYIGGANWHKPQGGLFNEHSPFKNMCFIISNASFAFAGIELFALAAVESATPKTSINKSRKQIFYRIIVFYLLSIVMIGFLVSYKNPELEGSTDGLIDTNTSPFVIAIKLANINALPSIMNAVVIITVISVGNASVFASTRVLNAIGALEQGPKFLNYIDQKGRPMGCLVIQFVCGLLAYLVCIPGYSTTLSIFQWLLSLSGLSALFTYLVINISQLRFHAALSHRARVARDELLYVSPNWVSWYGIVTIVVTLVLQFWAALWPPGGGVDVVSFFQIYLGGIVLIVSYLVHKVYDYWYNGVPLTKVWLNVDEINVDMGRRQVDLEAVKQEIAEQRNVLENKPWWFKVYNFFC</sequence>
<protein>
    <submittedName>
        <fullName evidence="12">Amino acid permease family protein</fullName>
    </submittedName>
</protein>
<evidence type="ECO:0000256" key="2">
    <source>
        <dbReference type="ARBA" id="ARBA00006983"/>
    </source>
</evidence>
<dbReference type="AlphaFoldDB" id="A0A8X7NNW7"/>
<evidence type="ECO:0000256" key="4">
    <source>
        <dbReference type="ARBA" id="ARBA00022692"/>
    </source>
</evidence>
<feature type="transmembrane region" description="Helical" evidence="9">
    <location>
        <begin position="348"/>
        <end position="372"/>
    </location>
</feature>
<keyword evidence="5" id="KW-0029">Amino-acid transport</keyword>
<dbReference type="FunFam" id="1.20.1740.10:FF:000001">
    <property type="entry name" value="Amino acid permease"/>
    <property type="match status" value="1"/>
</dbReference>
<comment type="caution">
    <text evidence="12">The sequence shown here is derived from an EMBL/GenBank/DDBJ whole genome shotgun (WGS) entry which is preliminary data.</text>
</comment>
<keyword evidence="4 9" id="KW-0812">Transmembrane</keyword>
<accession>A0A8X7NNW7</accession>
<feature type="transmembrane region" description="Helical" evidence="9">
    <location>
        <begin position="297"/>
        <end position="318"/>
    </location>
</feature>
<dbReference type="OrthoDB" id="5982228at2759"/>
<proteinExistence type="inferred from homology"/>
<dbReference type="EMBL" id="JABWAB010000003">
    <property type="protein sequence ID" value="KAF6057624.1"/>
    <property type="molecule type" value="Genomic_DNA"/>
</dbReference>
<evidence type="ECO:0000313" key="11">
    <source>
        <dbReference type="EMBL" id="KAF6057624.1"/>
    </source>
</evidence>
<feature type="transmembrane region" description="Helical" evidence="9">
    <location>
        <begin position="238"/>
        <end position="260"/>
    </location>
</feature>
<name>A0A8X7NNW7_CANPA</name>
<evidence type="ECO:0000313" key="12">
    <source>
        <dbReference type="EMBL" id="KAF6057627.1"/>
    </source>
</evidence>
<feature type="transmembrane region" description="Helical" evidence="9">
    <location>
        <begin position="384"/>
        <end position="405"/>
    </location>
</feature>
<dbReference type="GO" id="GO:0016020">
    <property type="term" value="C:membrane"/>
    <property type="evidence" value="ECO:0007669"/>
    <property type="project" value="UniProtKB-SubCell"/>
</dbReference>
<feature type="region of interest" description="Disordered" evidence="8">
    <location>
        <begin position="15"/>
        <end position="51"/>
    </location>
</feature>